<evidence type="ECO:0000313" key="2">
    <source>
        <dbReference type="EMBL" id="GAL87539.1"/>
    </source>
</evidence>
<proteinExistence type="predicted"/>
<comment type="caution">
    <text evidence="2">The sequence shown here is derived from an EMBL/GenBank/DDBJ whole genome shotgun (WGS) entry which is preliminary data.</text>
</comment>
<dbReference type="RefSeq" id="WP_045469194.1">
    <property type="nucleotide sequence ID" value="NZ_BBLT01000014.1"/>
</dbReference>
<name>A0A098LM19_9BACT</name>
<gene>
    <name evidence="2" type="ORF">MYP_4769</name>
</gene>
<reference evidence="2 3" key="1">
    <citation type="submission" date="2014-09" db="EMBL/GenBank/DDBJ databases">
        <title>Sporocytophaga myxococcoides PG-01 genome sequencing.</title>
        <authorList>
            <person name="Liu L."/>
            <person name="Gao P.J."/>
            <person name="Chen G.J."/>
            <person name="Wang L.S."/>
        </authorList>
    </citation>
    <scope>NUCLEOTIDE SEQUENCE [LARGE SCALE GENOMIC DNA]</scope>
    <source>
        <strain evidence="2 3">PG-01</strain>
    </source>
</reference>
<protein>
    <submittedName>
        <fullName evidence="2">Uncharacterized protein</fullName>
    </submittedName>
</protein>
<organism evidence="2 3">
    <name type="scientific">Sporocytophaga myxococcoides</name>
    <dbReference type="NCBI Taxonomy" id="153721"/>
    <lineage>
        <taxon>Bacteria</taxon>
        <taxon>Pseudomonadati</taxon>
        <taxon>Bacteroidota</taxon>
        <taxon>Cytophagia</taxon>
        <taxon>Cytophagales</taxon>
        <taxon>Cytophagaceae</taxon>
        <taxon>Sporocytophaga</taxon>
    </lineage>
</organism>
<evidence type="ECO:0000313" key="3">
    <source>
        <dbReference type="Proteomes" id="UP000030185"/>
    </source>
</evidence>
<sequence>MKDELISTLIPDHYIIGIINNDLSNKKIIVIKNEAKGDLLDVAKEKCVETNYLIVTQKEALEKGLINIQPYSKALKVTPYYSDNIDLDRKPLSGKEQRRLKRKNDRKAKKNIR</sequence>
<dbReference type="AlphaFoldDB" id="A0A098LM19"/>
<feature type="region of interest" description="Disordered" evidence="1">
    <location>
        <begin position="84"/>
        <end position="113"/>
    </location>
</feature>
<feature type="compositionally biased region" description="Basic and acidic residues" evidence="1">
    <location>
        <begin position="86"/>
        <end position="97"/>
    </location>
</feature>
<evidence type="ECO:0000256" key="1">
    <source>
        <dbReference type="SAM" id="MobiDB-lite"/>
    </source>
</evidence>
<keyword evidence="3" id="KW-1185">Reference proteome</keyword>
<dbReference type="Proteomes" id="UP000030185">
    <property type="component" value="Unassembled WGS sequence"/>
</dbReference>
<dbReference type="EMBL" id="BBLT01000014">
    <property type="protein sequence ID" value="GAL87539.1"/>
    <property type="molecule type" value="Genomic_DNA"/>
</dbReference>
<accession>A0A098LM19</accession>
<feature type="compositionally biased region" description="Basic residues" evidence="1">
    <location>
        <begin position="98"/>
        <end position="113"/>
    </location>
</feature>